<name>A0AAW0YWA5_9TREE</name>
<keyword evidence="7" id="KW-0694">RNA-binding</keyword>
<feature type="compositionally biased region" description="Acidic residues" evidence="9">
    <location>
        <begin position="224"/>
        <end position="242"/>
    </location>
</feature>
<evidence type="ECO:0000256" key="5">
    <source>
        <dbReference type="ARBA" id="ARBA00022552"/>
    </source>
</evidence>
<feature type="region of interest" description="Disordered" evidence="9">
    <location>
        <begin position="491"/>
        <end position="697"/>
    </location>
</feature>
<keyword evidence="4" id="KW-0690">Ribosome biogenesis</keyword>
<feature type="compositionally biased region" description="Low complexity" evidence="9">
    <location>
        <begin position="164"/>
        <end position="173"/>
    </location>
</feature>
<keyword evidence="6" id="KW-0597">Phosphoprotein</keyword>
<dbReference type="Gene3D" id="2.40.10.230">
    <property type="entry name" value="Probable tRNA pseudouridine synthase domain"/>
    <property type="match status" value="1"/>
</dbReference>
<comment type="similarity">
    <text evidence="2">Belongs to the NAF1 family.</text>
</comment>
<evidence type="ECO:0000313" key="10">
    <source>
        <dbReference type="EMBL" id="KAK8849461.1"/>
    </source>
</evidence>
<feature type="compositionally biased region" description="Acidic residues" evidence="9">
    <location>
        <begin position="491"/>
        <end position="505"/>
    </location>
</feature>
<dbReference type="AlphaFoldDB" id="A0AAW0YWA5"/>
<dbReference type="InterPro" id="IPR038664">
    <property type="entry name" value="Gar1/Naf1_Cbf5-bd_sf"/>
</dbReference>
<feature type="region of interest" description="Disordered" evidence="9">
    <location>
        <begin position="718"/>
        <end position="741"/>
    </location>
</feature>
<dbReference type="InterPro" id="IPR009000">
    <property type="entry name" value="Transl_B-barrel_sf"/>
</dbReference>
<feature type="compositionally biased region" description="Basic and acidic residues" evidence="9">
    <location>
        <begin position="617"/>
        <end position="627"/>
    </location>
</feature>
<dbReference type="EMBL" id="JBCAWK010000009">
    <property type="protein sequence ID" value="KAK8849461.1"/>
    <property type="molecule type" value="Genomic_DNA"/>
</dbReference>
<protein>
    <recommendedName>
        <fullName evidence="3">H/ACA ribonucleoprotein complex non-core subunit NAF1</fullName>
    </recommendedName>
</protein>
<keyword evidence="11" id="KW-1185">Reference proteome</keyword>
<feature type="compositionally biased region" description="Basic and acidic residues" evidence="9">
    <location>
        <begin position="183"/>
        <end position="206"/>
    </location>
</feature>
<evidence type="ECO:0000256" key="4">
    <source>
        <dbReference type="ARBA" id="ARBA00022517"/>
    </source>
</evidence>
<dbReference type="PANTHER" id="PTHR31633">
    <property type="entry name" value="H/ACA RIBONUCLEOPROTEIN COMPLEX NON-CORE SUBUNIT NAF1"/>
    <property type="match status" value="1"/>
</dbReference>
<gene>
    <name evidence="10" type="ORF">IAR55_004794</name>
</gene>
<dbReference type="SUPFAM" id="SSF50447">
    <property type="entry name" value="Translation proteins"/>
    <property type="match status" value="1"/>
</dbReference>
<comment type="caution">
    <text evidence="10">The sequence shown here is derived from an EMBL/GenBank/DDBJ whole genome shotgun (WGS) entry which is preliminary data.</text>
</comment>
<feature type="region of interest" description="Disordered" evidence="9">
    <location>
        <begin position="832"/>
        <end position="853"/>
    </location>
</feature>
<feature type="compositionally biased region" description="Acidic residues" evidence="9">
    <location>
        <begin position="17"/>
        <end position="38"/>
    </location>
</feature>
<dbReference type="GeneID" id="92182052"/>
<feature type="region of interest" description="Disordered" evidence="9">
    <location>
        <begin position="314"/>
        <end position="382"/>
    </location>
</feature>
<dbReference type="InterPro" id="IPR007504">
    <property type="entry name" value="H/ACA_rnp_Gar1/Naf1"/>
</dbReference>
<evidence type="ECO:0000313" key="11">
    <source>
        <dbReference type="Proteomes" id="UP001388673"/>
    </source>
</evidence>
<dbReference type="InterPro" id="IPR040309">
    <property type="entry name" value="Naf1"/>
</dbReference>
<reference evidence="10 11" key="1">
    <citation type="journal article" date="2024" name="bioRxiv">
        <title>Comparative genomics of Cryptococcus and Kwoniella reveals pathogenesis evolution and contrasting karyotype dynamics via intercentromeric recombination or chromosome fusion.</title>
        <authorList>
            <person name="Coelho M.A."/>
            <person name="David-Palma M."/>
            <person name="Shea T."/>
            <person name="Bowers K."/>
            <person name="McGinley-Smith S."/>
            <person name="Mohammad A.W."/>
            <person name="Gnirke A."/>
            <person name="Yurkov A.M."/>
            <person name="Nowrousian M."/>
            <person name="Sun S."/>
            <person name="Cuomo C.A."/>
            <person name="Heitman J."/>
        </authorList>
    </citation>
    <scope>NUCLEOTIDE SEQUENCE [LARGE SCALE GENOMIC DNA]</scope>
    <source>
        <strain evidence="10 11">CBS 13917</strain>
    </source>
</reference>
<feature type="compositionally biased region" description="Basic residues" evidence="9">
    <location>
        <begin position="509"/>
        <end position="524"/>
    </location>
</feature>
<dbReference type="GO" id="GO:0005634">
    <property type="term" value="C:nucleus"/>
    <property type="evidence" value="ECO:0007669"/>
    <property type="project" value="UniProtKB-SubCell"/>
</dbReference>
<keyword evidence="8" id="KW-0539">Nucleus</keyword>
<feature type="region of interest" description="Disordered" evidence="9">
    <location>
        <begin position="1"/>
        <end position="87"/>
    </location>
</feature>
<comment type="subcellular location">
    <subcellularLocation>
        <location evidence="1">Nucleus</location>
    </subcellularLocation>
</comment>
<accession>A0AAW0YWA5</accession>
<evidence type="ECO:0000256" key="1">
    <source>
        <dbReference type="ARBA" id="ARBA00004123"/>
    </source>
</evidence>
<dbReference type="RefSeq" id="XP_066801349.1">
    <property type="nucleotide sequence ID" value="XM_066947890.1"/>
</dbReference>
<organism evidence="10 11">
    <name type="scientific">Kwoniella newhampshirensis</name>
    <dbReference type="NCBI Taxonomy" id="1651941"/>
    <lineage>
        <taxon>Eukaryota</taxon>
        <taxon>Fungi</taxon>
        <taxon>Dikarya</taxon>
        <taxon>Basidiomycota</taxon>
        <taxon>Agaricomycotina</taxon>
        <taxon>Tremellomycetes</taxon>
        <taxon>Tremellales</taxon>
        <taxon>Cryptococcaceae</taxon>
        <taxon>Kwoniella</taxon>
    </lineage>
</organism>
<sequence length="853" mass="93058">MQAQQDPLNEPPSGTTEEYDSEEELEAFLVAEEGDEAQDEKNDPPSTLALHGEPTFPSTGLASASAPGLSSSSSTASPFKLPPNPSIPQDLAVIMEMVKTHQVVGSLPPVNMTAAEKRKAVEESMRLNRLDKGKSKERALDTGPSQRIDVVGDGNVEEEEKESSASGESSSEFESSDEDEEADSKKKNDDDLPLTEEQHRVLRTELDAFVGRSTETATTNETEFVVDTDDDPDSSSDEEDESSYPGLASMGFKFMEDDEDDGPSGGAGPITSIHEKPLPAVQLPPMEKLPEGEGVSLAGDVVSWMRDKKVETWLEKRQKEKDQVEAEVKGGDEEKKELGPELASGGEPPVKEEKEGGEGEDESMKPGMGQKKKPVQSSEHRFTSAGTVVVRAMQSRPGAPDDGWLEEGSVLCWEDGRVLGTVHETFGPLTSPFYTIRLPPPPFPYPSPDLLATGSRLFYPLNPSYRSFVNMLAVRDPRFKGSDASNFYDEEIGEEEMEWSDDEAEAEAKRRRKQDKGNNKKRGQSKTPSVSGGGHTPRLGAVPGAGLPARPHFDYQPSEDGSDAGSMYGGGDIEDERWETGSTTSSTRGGSRPLPAPYEVDDPVSVLVSITPPLVDGGERGVRESRGGRGRGRGQGRERGRGRGRGGRGGRGGGTGHRGGRSDANSSSIQPNIGRPSFPLPPNPLQPHGQQSQAMYQQYPYQQPPQQYPQQYLYPQLQQHWQPPSSPQQQQQHHHQQQYPHQDAFTPAHSYEDTYEPHRPSSGLPSINAYQGQHHLQSFSPPLQHFQQQQQQQQHVLLPHRAQGPDQGGTGGYPAINPRFAAQYQALMMGQNASSQLGQDHHGYPGQGWQGQG</sequence>
<feature type="region of interest" description="Disordered" evidence="9">
    <location>
        <begin position="103"/>
        <end position="294"/>
    </location>
</feature>
<evidence type="ECO:0000256" key="8">
    <source>
        <dbReference type="ARBA" id="ARBA00023242"/>
    </source>
</evidence>
<evidence type="ECO:0000256" key="7">
    <source>
        <dbReference type="ARBA" id="ARBA00022884"/>
    </source>
</evidence>
<feature type="compositionally biased region" description="Basic and acidic residues" evidence="9">
    <location>
        <begin position="314"/>
        <end position="339"/>
    </location>
</feature>
<dbReference type="PANTHER" id="PTHR31633:SF1">
    <property type="entry name" value="H_ACA RIBONUCLEOPROTEIN COMPLEX NON-CORE SUBUNIT NAF1"/>
    <property type="match status" value="1"/>
</dbReference>
<keyword evidence="5" id="KW-0698">rRNA processing</keyword>
<feature type="compositionally biased region" description="Polar residues" evidence="9">
    <location>
        <begin position="1"/>
        <end position="16"/>
    </location>
</feature>
<feature type="compositionally biased region" description="Low complexity" evidence="9">
    <location>
        <begin position="686"/>
        <end position="697"/>
    </location>
</feature>
<dbReference type="GO" id="GO:0006364">
    <property type="term" value="P:rRNA processing"/>
    <property type="evidence" value="ECO:0007669"/>
    <property type="project" value="UniProtKB-KW"/>
</dbReference>
<dbReference type="KEGG" id="kne:92182052"/>
<evidence type="ECO:0000256" key="6">
    <source>
        <dbReference type="ARBA" id="ARBA00022553"/>
    </source>
</evidence>
<feature type="compositionally biased region" description="Low complexity" evidence="9">
    <location>
        <begin position="580"/>
        <end position="592"/>
    </location>
</feature>
<dbReference type="GO" id="GO:0000493">
    <property type="term" value="P:box H/ACA snoRNP assembly"/>
    <property type="evidence" value="ECO:0007669"/>
    <property type="project" value="InterPro"/>
</dbReference>
<dbReference type="Proteomes" id="UP001388673">
    <property type="component" value="Unassembled WGS sequence"/>
</dbReference>
<feature type="compositionally biased region" description="Low complexity" evidence="9">
    <location>
        <begin position="57"/>
        <end position="77"/>
    </location>
</feature>
<evidence type="ECO:0000256" key="3">
    <source>
        <dbReference type="ARBA" id="ARBA00021438"/>
    </source>
</evidence>
<evidence type="ECO:0000256" key="9">
    <source>
        <dbReference type="SAM" id="MobiDB-lite"/>
    </source>
</evidence>
<proteinExistence type="inferred from homology"/>
<dbReference type="Pfam" id="PF04410">
    <property type="entry name" value="Gar1"/>
    <property type="match status" value="1"/>
</dbReference>
<dbReference type="GO" id="GO:0003723">
    <property type="term" value="F:RNA binding"/>
    <property type="evidence" value="ECO:0007669"/>
    <property type="project" value="UniProtKB-KW"/>
</dbReference>
<evidence type="ECO:0000256" key="2">
    <source>
        <dbReference type="ARBA" id="ARBA00009801"/>
    </source>
</evidence>
<feature type="compositionally biased region" description="Basic and acidic residues" evidence="9">
    <location>
        <begin position="115"/>
        <end position="140"/>
    </location>
</feature>
<dbReference type="GO" id="GO:0005732">
    <property type="term" value="C:sno(s)RNA-containing ribonucleoprotein complex"/>
    <property type="evidence" value="ECO:0007669"/>
    <property type="project" value="InterPro"/>
</dbReference>
<dbReference type="GO" id="GO:0001522">
    <property type="term" value="P:pseudouridine synthesis"/>
    <property type="evidence" value="ECO:0007669"/>
    <property type="project" value="InterPro"/>
</dbReference>